<evidence type="ECO:0000256" key="23">
    <source>
        <dbReference type="ARBA" id="ARBA00023273"/>
    </source>
</evidence>
<dbReference type="GO" id="GO:0005789">
    <property type="term" value="C:endoplasmic reticulum membrane"/>
    <property type="evidence" value="ECO:0007669"/>
    <property type="project" value="UniProtKB-SubCell"/>
</dbReference>
<keyword evidence="22" id="KW-0458">Lysosome</keyword>
<feature type="compositionally biased region" description="Basic and acidic residues" evidence="37">
    <location>
        <begin position="311"/>
        <end position="324"/>
    </location>
</feature>
<evidence type="ECO:0000256" key="13">
    <source>
        <dbReference type="ARBA" id="ARBA00022787"/>
    </source>
</evidence>
<comment type="catalytic activity">
    <reaction evidence="31">
        <text>a ganglioside GM3 (d18:1(4E)) + H2O = a beta-D-Gal-(1-&gt;4)-beta-D-Glc-(1&lt;-&gt;1)-Cer(d18:1(4E)) + N-acetylneuraminate</text>
        <dbReference type="Rhea" id="RHEA:47900"/>
        <dbReference type="ChEBI" id="CHEBI:15377"/>
        <dbReference type="ChEBI" id="CHEBI:17950"/>
        <dbReference type="ChEBI" id="CHEBI:35418"/>
        <dbReference type="ChEBI" id="CHEBI:60065"/>
    </reaction>
    <physiologicalReaction direction="left-to-right" evidence="31">
        <dbReference type="Rhea" id="RHEA:47901"/>
    </physiologicalReaction>
</comment>
<dbReference type="CDD" id="cd15482">
    <property type="entry name" value="Sialidase_non-viral"/>
    <property type="match status" value="1"/>
</dbReference>
<keyword evidence="23" id="KW-0966">Cell projection</keyword>
<keyword evidence="13" id="KW-1000">Mitochondrion outer membrane</keyword>
<dbReference type="SUPFAM" id="SSF50939">
    <property type="entry name" value="Sialidases"/>
    <property type="match status" value="1"/>
</dbReference>
<evidence type="ECO:0000256" key="30">
    <source>
        <dbReference type="ARBA" id="ARBA00050965"/>
    </source>
</evidence>
<evidence type="ECO:0000256" key="14">
    <source>
        <dbReference type="ARBA" id="ARBA00022792"/>
    </source>
</evidence>
<comment type="function">
    <text evidence="34">Exo-alpha-sialidase that catalyzes the hydrolytic cleavage of the terminal sialic acid (N-acetylneuraminic acid, Neu5Ac) of a glycan moiety in the catabolism of glycolipids, glycoproteins and oligosacharides. Efficiently hydrolyzes gangliosides including alpha-(2-&gt;3)-sialylated GD1a and GM3 and alpha-(2-&gt;8)-sialylated GD3. Hydrolyzes poly-alpha-(2-&gt;8)-sialylated neural cell adhesion molecule NCAM1 likely at growth cones, suppressing neurite outgrowth in hippocampal neurons. May desialylate sialyl Lewis A and X antigens at the cell surface, down-regulating these glycan epitopes recognized by SELE/E selectin in the initiation of cell adhesion and extravasation. Has sialidase activity toward mucin, fetuin and sialyllactose.</text>
</comment>
<evidence type="ECO:0000256" key="27">
    <source>
        <dbReference type="ARBA" id="ARBA00050447"/>
    </source>
</evidence>
<dbReference type="EC" id="3.2.1.18" evidence="10"/>
<evidence type="ECO:0000256" key="26">
    <source>
        <dbReference type="ARBA" id="ARBA00050149"/>
    </source>
</evidence>
<comment type="catalytic activity">
    <reaction evidence="30">
        <text>a ganglioside GD3 + H2O = a ganglioside GM3 + N-acetylneuraminate</text>
        <dbReference type="Rhea" id="RHEA:48120"/>
        <dbReference type="ChEBI" id="CHEBI:15377"/>
        <dbReference type="ChEBI" id="CHEBI:35418"/>
        <dbReference type="ChEBI" id="CHEBI:79210"/>
        <dbReference type="ChEBI" id="CHEBI:79214"/>
    </reaction>
    <physiologicalReaction direction="left-to-right" evidence="30">
        <dbReference type="Rhea" id="RHEA:48121"/>
    </physiologicalReaction>
</comment>
<dbReference type="GO" id="GO:0006689">
    <property type="term" value="P:ganglioside catabolic process"/>
    <property type="evidence" value="ECO:0007669"/>
    <property type="project" value="UniProtKB-ARBA"/>
</dbReference>
<evidence type="ECO:0000256" key="2">
    <source>
        <dbReference type="ARBA" id="ARBA00004174"/>
    </source>
</evidence>
<evidence type="ECO:0000256" key="21">
    <source>
        <dbReference type="ARBA" id="ARBA00023136"/>
    </source>
</evidence>
<dbReference type="GO" id="GO:0006516">
    <property type="term" value="P:glycoprotein catabolic process"/>
    <property type="evidence" value="ECO:0007669"/>
    <property type="project" value="UniProtKB-ARBA"/>
</dbReference>
<feature type="region of interest" description="Disordered" evidence="37">
    <location>
        <begin position="278"/>
        <end position="332"/>
    </location>
</feature>
<evidence type="ECO:0000256" key="15">
    <source>
        <dbReference type="ARBA" id="ARBA00022801"/>
    </source>
</evidence>
<keyword evidence="17" id="KW-0492">Microsome</keyword>
<keyword evidence="20" id="KW-0496">Mitochondrion</keyword>
<dbReference type="InterPro" id="IPR036278">
    <property type="entry name" value="Sialidase_sf"/>
</dbReference>
<feature type="domain" description="Sialidase" evidence="38">
    <location>
        <begin position="37"/>
        <end position="258"/>
    </location>
</feature>
<keyword evidence="18" id="KW-0442">Lipid degradation</keyword>
<evidence type="ECO:0000256" key="11">
    <source>
        <dbReference type="ARBA" id="ARBA00022475"/>
    </source>
</evidence>
<dbReference type="EMBL" id="JAATJV010421159">
    <property type="protein sequence ID" value="MBZ3888040.1"/>
    <property type="molecule type" value="Genomic_DNA"/>
</dbReference>
<evidence type="ECO:0000256" key="4">
    <source>
        <dbReference type="ARBA" id="ARBA00004227"/>
    </source>
</evidence>
<comment type="caution">
    <text evidence="39">The sequence shown here is derived from an EMBL/GenBank/DDBJ whole genome shotgun (WGS) entry which is preliminary data.</text>
</comment>
<evidence type="ECO:0000256" key="29">
    <source>
        <dbReference type="ARBA" id="ARBA00050916"/>
    </source>
</evidence>
<evidence type="ECO:0000256" key="12">
    <source>
        <dbReference type="ARBA" id="ARBA00022737"/>
    </source>
</evidence>
<dbReference type="Gene3D" id="2.120.10.10">
    <property type="match status" value="2"/>
</dbReference>
<evidence type="ECO:0000256" key="31">
    <source>
        <dbReference type="ARBA" id="ARBA00051070"/>
    </source>
</evidence>
<proteinExistence type="inferred from homology"/>
<evidence type="ECO:0000256" key="19">
    <source>
        <dbReference type="ARBA" id="ARBA00023098"/>
    </source>
</evidence>
<evidence type="ECO:0000256" key="7">
    <source>
        <dbReference type="ARBA" id="ARBA00004487"/>
    </source>
</evidence>
<keyword evidence="12" id="KW-0677">Repeat</keyword>
<organism evidence="39 40">
    <name type="scientific">Sciurus carolinensis</name>
    <name type="common">Eastern gray squirrel</name>
    <dbReference type="NCBI Taxonomy" id="30640"/>
    <lineage>
        <taxon>Eukaryota</taxon>
        <taxon>Metazoa</taxon>
        <taxon>Chordata</taxon>
        <taxon>Craniata</taxon>
        <taxon>Vertebrata</taxon>
        <taxon>Euteleostomi</taxon>
        <taxon>Mammalia</taxon>
        <taxon>Eutheria</taxon>
        <taxon>Euarchontoglires</taxon>
        <taxon>Glires</taxon>
        <taxon>Rodentia</taxon>
        <taxon>Sciuromorpha</taxon>
        <taxon>Sciuridae</taxon>
        <taxon>Sciurinae</taxon>
        <taxon>Sciurini</taxon>
        <taxon>Sciurus</taxon>
    </lineage>
</organism>
<evidence type="ECO:0000256" key="8">
    <source>
        <dbReference type="ARBA" id="ARBA00004637"/>
    </source>
</evidence>
<evidence type="ECO:0000256" key="6">
    <source>
        <dbReference type="ARBA" id="ARBA00004450"/>
    </source>
</evidence>
<dbReference type="GO" id="GO:0043005">
    <property type="term" value="C:neuron projection"/>
    <property type="evidence" value="ECO:0007669"/>
    <property type="project" value="UniProtKB-SubCell"/>
</dbReference>
<dbReference type="GO" id="GO:0009313">
    <property type="term" value="P:oligosaccharide catabolic process"/>
    <property type="evidence" value="ECO:0007669"/>
    <property type="project" value="TreeGrafter"/>
</dbReference>
<keyword evidence="14" id="KW-0999">Mitochondrion inner membrane</keyword>
<keyword evidence="11" id="KW-1003">Cell membrane</keyword>
<evidence type="ECO:0000256" key="22">
    <source>
        <dbReference type="ARBA" id="ARBA00023228"/>
    </source>
</evidence>
<protein>
    <recommendedName>
        <fullName evidence="35">Sialidase-4</fullName>
        <ecNumber evidence="10">3.2.1.18</ecNumber>
    </recommendedName>
    <alternativeName>
        <fullName evidence="36">N-acetyl-alpha-neuraminidase 4</fullName>
    </alternativeName>
</protein>
<dbReference type="Pfam" id="PF13088">
    <property type="entry name" value="BNR_2"/>
    <property type="match status" value="1"/>
</dbReference>
<evidence type="ECO:0000256" key="3">
    <source>
        <dbReference type="ARBA" id="ARBA00004202"/>
    </source>
</evidence>
<dbReference type="GO" id="GO:0005741">
    <property type="term" value="C:mitochondrial outer membrane"/>
    <property type="evidence" value="ECO:0007669"/>
    <property type="project" value="UniProtKB-SubCell"/>
</dbReference>
<comment type="catalytic activity">
    <reaction evidence="1">
        <text>Hydrolysis of alpha-(2-&gt;3)-, alpha-(2-&gt;6)-, alpha-(2-&gt;8)- glycosidic linkages of terminal sialic acid residues in oligosaccharides, glycoproteins, glycolipids, colominic acid and synthetic substrates.</text>
        <dbReference type="EC" id="3.2.1.18"/>
    </reaction>
</comment>
<keyword evidence="25" id="KW-0326">Glycosidase</keyword>
<evidence type="ECO:0000256" key="37">
    <source>
        <dbReference type="SAM" id="MobiDB-lite"/>
    </source>
</evidence>
<evidence type="ECO:0000256" key="16">
    <source>
        <dbReference type="ARBA" id="ARBA00022824"/>
    </source>
</evidence>
<evidence type="ECO:0000256" key="20">
    <source>
        <dbReference type="ARBA" id="ARBA00023128"/>
    </source>
</evidence>
<comment type="catalytic activity">
    <reaction evidence="27">
        <text>a ganglioside GM3 + H2O = a beta-D-galactosyl-(1-&gt;4)-beta-D-glucosyl-(1&lt;-&gt;1)-ceramide + N-acetylneuraminate</text>
        <dbReference type="Rhea" id="RHEA:48136"/>
        <dbReference type="ChEBI" id="CHEBI:15377"/>
        <dbReference type="ChEBI" id="CHEBI:35418"/>
        <dbReference type="ChEBI" id="CHEBI:79208"/>
        <dbReference type="ChEBI" id="CHEBI:79210"/>
    </reaction>
    <physiologicalReaction direction="left-to-right" evidence="27">
        <dbReference type="Rhea" id="RHEA:48137"/>
    </physiologicalReaction>
</comment>
<name>A0AA41NCV8_SCICA</name>
<evidence type="ECO:0000256" key="24">
    <source>
        <dbReference type="ARBA" id="ARBA00023277"/>
    </source>
</evidence>
<keyword evidence="16" id="KW-0256">Endoplasmic reticulum</keyword>
<sequence>MGAPHIPRRTVLFQRERTGLTYRVPALLPVPPRPTLLAFAEQRLSPDDSHAHRLVLRRGTLAGGSVQWGALRVLGTAALEEHRSMNPCPVLDAGSGTVFLFFIAVRGHTPEALQIATGRNAARLCCVTSPDAGLTWSSARDLTQEAIGAVLHDWATFAVGPGHGVQLRSGRLLVPAYAYRVDRRECFGKVCWTSPHAFAFYSDDHGHTWHCGGLVPNLRSGECQLAPVDGGFLYCNARSPLGSRVQALSTNEGTSFLPGELVPTLAETARGCQGSIVGFPAPPTHRPGEEEPLLGRRGTGNAPHPPPLRRGVPEPSREGAEGPNRDLVSGQPFCPSRPWGGGDRGAWVPVPSGPPAALPQHPTWLLYSHPAGRRARLHMGIYLSRSPLDPHSWTEPWVIYEGPSGYSDLASLGPVPGATLAFACLFESGTRVSYENISFCMFSLPEVLENVPTGPLPPSCGDKPWGHCRPS</sequence>
<dbReference type="Proteomes" id="UP001166674">
    <property type="component" value="Unassembled WGS sequence"/>
</dbReference>
<dbReference type="InterPro" id="IPR026856">
    <property type="entry name" value="Sialidase_fam"/>
</dbReference>
<dbReference type="PANTHER" id="PTHR10628">
    <property type="entry name" value="SIALIDASE"/>
    <property type="match status" value="1"/>
</dbReference>
<evidence type="ECO:0000256" key="25">
    <source>
        <dbReference type="ARBA" id="ARBA00023295"/>
    </source>
</evidence>
<evidence type="ECO:0000256" key="1">
    <source>
        <dbReference type="ARBA" id="ARBA00000427"/>
    </source>
</evidence>
<dbReference type="FunFam" id="2.120.10.10:FF:000005">
    <property type="entry name" value="Neuraminidase 4"/>
    <property type="match status" value="1"/>
</dbReference>
<evidence type="ECO:0000259" key="38">
    <source>
        <dbReference type="Pfam" id="PF13088"/>
    </source>
</evidence>
<keyword evidence="21" id="KW-0472">Membrane</keyword>
<evidence type="ECO:0000313" key="40">
    <source>
        <dbReference type="Proteomes" id="UP001166674"/>
    </source>
</evidence>
<comment type="subcellular location">
    <subcellularLocation>
        <location evidence="3">Cell membrane</location>
        <topology evidence="3">Peripheral membrane protein</topology>
    </subcellularLocation>
    <subcellularLocation>
        <location evidence="7">Cell projection</location>
        <location evidence="7">Neuron projection</location>
    </subcellularLocation>
    <subcellularLocation>
        <location evidence="5">Endoplasmic reticulum membrane</location>
        <topology evidence="5">Peripheral membrane protein</topology>
    </subcellularLocation>
    <subcellularLocation>
        <location evidence="4">Lysosome lumen</location>
    </subcellularLocation>
    <subcellularLocation>
        <location evidence="2">Microsome membrane</location>
        <topology evidence="2">Peripheral membrane protein</topology>
    </subcellularLocation>
    <subcellularLocation>
        <location evidence="8">Mitochondrion inner membrane</location>
        <topology evidence="8">Peripheral membrane protein</topology>
    </subcellularLocation>
    <subcellularLocation>
        <location evidence="6">Mitochondrion outer membrane</location>
        <topology evidence="6">Peripheral membrane protein</topology>
    </subcellularLocation>
</comment>
<dbReference type="GO" id="GO:0005743">
    <property type="term" value="C:mitochondrial inner membrane"/>
    <property type="evidence" value="ECO:0007669"/>
    <property type="project" value="UniProtKB-SubCell"/>
</dbReference>
<evidence type="ECO:0000256" key="5">
    <source>
        <dbReference type="ARBA" id="ARBA00004406"/>
    </source>
</evidence>
<gene>
    <name evidence="39" type="ORF">SUZIE_195965</name>
</gene>
<keyword evidence="40" id="KW-1185">Reference proteome</keyword>
<comment type="similarity">
    <text evidence="9">Belongs to the glycosyl hydrolase 33 family.</text>
</comment>
<dbReference type="PANTHER" id="PTHR10628:SF22">
    <property type="entry name" value="SIALIDASE-4"/>
    <property type="match status" value="1"/>
</dbReference>
<dbReference type="FunFam" id="2.120.10.10:FF:000006">
    <property type="entry name" value="Sialidase 4"/>
    <property type="match status" value="1"/>
</dbReference>
<evidence type="ECO:0000256" key="35">
    <source>
        <dbReference type="ARBA" id="ARBA00073663"/>
    </source>
</evidence>
<evidence type="ECO:0000256" key="18">
    <source>
        <dbReference type="ARBA" id="ARBA00022963"/>
    </source>
</evidence>
<comment type="catalytic activity">
    <reaction evidence="29">
        <text>a ganglioside GD3 (d18:1(4E)) + H2O = a ganglioside GM3 (d18:1(4E)) + N-acetylneuraminate</text>
        <dbReference type="Rhea" id="RHEA:48124"/>
        <dbReference type="ChEBI" id="CHEBI:15377"/>
        <dbReference type="ChEBI" id="CHEBI:35418"/>
        <dbReference type="ChEBI" id="CHEBI:60065"/>
        <dbReference type="ChEBI" id="CHEBI:78436"/>
    </reaction>
    <physiologicalReaction direction="left-to-right" evidence="29">
        <dbReference type="Rhea" id="RHEA:48125"/>
    </physiologicalReaction>
</comment>
<evidence type="ECO:0000313" key="39">
    <source>
        <dbReference type="EMBL" id="MBZ3888040.1"/>
    </source>
</evidence>
<keyword evidence="19" id="KW-0443">Lipid metabolism</keyword>
<dbReference type="InterPro" id="IPR011040">
    <property type="entry name" value="Sialidase"/>
</dbReference>
<dbReference type="GO" id="GO:0004308">
    <property type="term" value="F:exo-alpha-sialidase activity"/>
    <property type="evidence" value="ECO:0007669"/>
    <property type="project" value="UniProtKB-EC"/>
</dbReference>
<keyword evidence="24" id="KW-0119">Carbohydrate metabolism</keyword>
<evidence type="ECO:0000256" key="32">
    <source>
        <dbReference type="ARBA" id="ARBA00051144"/>
    </source>
</evidence>
<evidence type="ECO:0000256" key="36">
    <source>
        <dbReference type="ARBA" id="ARBA00075281"/>
    </source>
</evidence>
<evidence type="ECO:0000256" key="28">
    <source>
        <dbReference type="ARBA" id="ARBA00050699"/>
    </source>
</evidence>
<evidence type="ECO:0000256" key="9">
    <source>
        <dbReference type="ARBA" id="ARBA00009348"/>
    </source>
</evidence>
<evidence type="ECO:0000256" key="33">
    <source>
        <dbReference type="ARBA" id="ARBA00052635"/>
    </source>
</evidence>
<reference evidence="39" key="1">
    <citation type="submission" date="2020-03" db="EMBL/GenBank/DDBJ databases">
        <title>Studies in the Genomics of Life Span.</title>
        <authorList>
            <person name="Glass D."/>
        </authorList>
    </citation>
    <scope>NUCLEOTIDE SEQUENCE</scope>
    <source>
        <strain evidence="39">SUZIE</strain>
        <tissue evidence="39">Muscle</tissue>
    </source>
</reference>
<dbReference type="GO" id="GO:0043202">
    <property type="term" value="C:lysosomal lumen"/>
    <property type="evidence" value="ECO:0007669"/>
    <property type="project" value="UniProtKB-SubCell"/>
</dbReference>
<keyword evidence="15" id="KW-0378">Hydrolase</keyword>
<comment type="catalytic activity">
    <reaction evidence="26">
        <text>a ganglioside GM2 + H2O = a ganglioside GA2 + N-acetylneuraminate</text>
        <dbReference type="Rhea" id="RHEA:48172"/>
        <dbReference type="ChEBI" id="CHEBI:15377"/>
        <dbReference type="ChEBI" id="CHEBI:35418"/>
        <dbReference type="ChEBI" id="CHEBI:79218"/>
        <dbReference type="ChEBI" id="CHEBI:90085"/>
    </reaction>
    <physiologicalReaction direction="left-to-right" evidence="26">
        <dbReference type="Rhea" id="RHEA:48173"/>
    </physiologicalReaction>
</comment>
<comment type="catalytic activity">
    <reaction evidence="32">
        <text>a ganglioside GD1a (d18:1(4E)) + H2O = a ganglioside GM1 (d18:1(4E)) + N-acetylneuraminate</text>
        <dbReference type="Rhea" id="RHEA:47856"/>
        <dbReference type="ChEBI" id="CHEBI:15377"/>
        <dbReference type="ChEBI" id="CHEBI:35418"/>
        <dbReference type="ChEBI" id="CHEBI:77709"/>
        <dbReference type="ChEBI" id="CHEBI:78445"/>
    </reaction>
    <physiologicalReaction direction="left-to-right" evidence="32">
        <dbReference type="Rhea" id="RHEA:47857"/>
    </physiologicalReaction>
</comment>
<evidence type="ECO:0000256" key="17">
    <source>
        <dbReference type="ARBA" id="ARBA00022848"/>
    </source>
</evidence>
<dbReference type="GO" id="GO:0005886">
    <property type="term" value="C:plasma membrane"/>
    <property type="evidence" value="ECO:0007669"/>
    <property type="project" value="UniProtKB-SubCell"/>
</dbReference>
<comment type="catalytic activity">
    <reaction evidence="28">
        <text>a ganglioside GD1a + H2O = a ganglioside GM1 + N-acetylneuraminate</text>
        <dbReference type="Rhea" id="RHEA:47832"/>
        <dbReference type="ChEBI" id="CHEBI:15377"/>
        <dbReference type="ChEBI" id="CHEBI:35418"/>
        <dbReference type="ChEBI" id="CHEBI:82637"/>
        <dbReference type="ChEBI" id="CHEBI:82639"/>
    </reaction>
    <physiologicalReaction direction="left-to-right" evidence="28">
        <dbReference type="Rhea" id="RHEA:47833"/>
    </physiologicalReaction>
</comment>
<evidence type="ECO:0000256" key="10">
    <source>
        <dbReference type="ARBA" id="ARBA00012733"/>
    </source>
</evidence>
<evidence type="ECO:0000256" key="34">
    <source>
        <dbReference type="ARBA" id="ARBA00057495"/>
    </source>
</evidence>
<accession>A0AA41NCV8</accession>
<comment type="catalytic activity">
    <reaction evidence="33">
        <text>a ganglioside GM2 (d18:1(4E)) + H2O = a ganglioside GA2 (d18:1(4E)) + N-acetylneuraminate</text>
        <dbReference type="Rhea" id="RHEA:48068"/>
        <dbReference type="ChEBI" id="CHEBI:15377"/>
        <dbReference type="ChEBI" id="CHEBI:27731"/>
        <dbReference type="ChEBI" id="CHEBI:35418"/>
        <dbReference type="ChEBI" id="CHEBI:71502"/>
    </reaction>
    <physiologicalReaction direction="left-to-right" evidence="33">
        <dbReference type="Rhea" id="RHEA:48069"/>
    </physiologicalReaction>
</comment>
<dbReference type="AlphaFoldDB" id="A0AA41NCV8"/>